<dbReference type="RefSeq" id="XP_009019316.1">
    <property type="nucleotide sequence ID" value="XM_009021068.1"/>
</dbReference>
<reference evidence="3 5" key="2">
    <citation type="journal article" date="2013" name="Nature">
        <title>Insights into bilaterian evolution from three spiralian genomes.</title>
        <authorList>
            <person name="Simakov O."/>
            <person name="Marletaz F."/>
            <person name="Cho S.J."/>
            <person name="Edsinger-Gonzales E."/>
            <person name="Havlak P."/>
            <person name="Hellsten U."/>
            <person name="Kuo D.H."/>
            <person name="Larsson T."/>
            <person name="Lv J."/>
            <person name="Arendt D."/>
            <person name="Savage R."/>
            <person name="Osoegawa K."/>
            <person name="de Jong P."/>
            <person name="Grimwood J."/>
            <person name="Chapman J.A."/>
            <person name="Shapiro H."/>
            <person name="Aerts A."/>
            <person name="Otillar R.P."/>
            <person name="Terry A.Y."/>
            <person name="Boore J.L."/>
            <person name="Grigoriev I.V."/>
            <person name="Lindberg D.R."/>
            <person name="Seaver E.C."/>
            <person name="Weisblat D.A."/>
            <person name="Putnam N.H."/>
            <person name="Rokhsar D.S."/>
        </authorList>
    </citation>
    <scope>NUCLEOTIDE SEQUENCE</scope>
</reference>
<evidence type="ECO:0000313" key="4">
    <source>
        <dbReference type="EnsemblMetazoa" id="HelroP161106"/>
    </source>
</evidence>
<dbReference type="HOGENOM" id="CLU_2173697_0_0_1"/>
<dbReference type="InterPro" id="IPR018247">
    <property type="entry name" value="EF_Hand_1_Ca_BS"/>
</dbReference>
<dbReference type="GO" id="GO:0030234">
    <property type="term" value="F:enzyme regulator activity"/>
    <property type="evidence" value="ECO:0000318"/>
    <property type="project" value="GO_Central"/>
</dbReference>
<dbReference type="SUPFAM" id="SSF47473">
    <property type="entry name" value="EF-hand"/>
    <property type="match status" value="1"/>
</dbReference>
<keyword evidence="1" id="KW-0106">Calcium</keyword>
<dbReference type="InterPro" id="IPR011992">
    <property type="entry name" value="EF-hand-dom_pair"/>
</dbReference>
<dbReference type="GeneID" id="20199037"/>
<dbReference type="EMBL" id="AMQM01000749">
    <property type="status" value="NOT_ANNOTATED_CDS"/>
    <property type="molecule type" value="Genomic_DNA"/>
</dbReference>
<reference evidence="4" key="3">
    <citation type="submission" date="2015-06" db="UniProtKB">
        <authorList>
            <consortium name="EnsemblMetazoa"/>
        </authorList>
    </citation>
    <scope>IDENTIFICATION</scope>
</reference>
<dbReference type="Proteomes" id="UP000015101">
    <property type="component" value="Unassembled WGS sequence"/>
</dbReference>
<reference evidence="5" key="1">
    <citation type="submission" date="2012-12" db="EMBL/GenBank/DDBJ databases">
        <authorList>
            <person name="Hellsten U."/>
            <person name="Grimwood J."/>
            <person name="Chapman J.A."/>
            <person name="Shapiro H."/>
            <person name="Aerts A."/>
            <person name="Otillar R.P."/>
            <person name="Terry A.Y."/>
            <person name="Boore J.L."/>
            <person name="Simakov O."/>
            <person name="Marletaz F."/>
            <person name="Cho S.-J."/>
            <person name="Edsinger-Gonzales E."/>
            <person name="Havlak P."/>
            <person name="Kuo D.-H."/>
            <person name="Larsson T."/>
            <person name="Lv J."/>
            <person name="Arendt D."/>
            <person name="Savage R."/>
            <person name="Osoegawa K."/>
            <person name="de Jong P."/>
            <person name="Lindberg D.R."/>
            <person name="Seaver E.C."/>
            <person name="Weisblat D.A."/>
            <person name="Putnam N.H."/>
            <person name="Grigoriev I.V."/>
            <person name="Rokhsar D.S."/>
        </authorList>
    </citation>
    <scope>NUCLEOTIDE SEQUENCE</scope>
</reference>
<dbReference type="KEGG" id="hro:HELRODRAFT_161106"/>
<dbReference type="EnsemblMetazoa" id="HelroT161106">
    <property type="protein sequence ID" value="HelroP161106"/>
    <property type="gene ID" value="HelroG161106"/>
</dbReference>
<dbReference type="GO" id="GO:0005737">
    <property type="term" value="C:cytoplasm"/>
    <property type="evidence" value="ECO:0000318"/>
    <property type="project" value="GO_Central"/>
</dbReference>
<dbReference type="GO" id="GO:0000226">
    <property type="term" value="P:microtubule cytoskeleton organization"/>
    <property type="evidence" value="ECO:0000318"/>
    <property type="project" value="GO_Central"/>
</dbReference>
<evidence type="ECO:0000259" key="2">
    <source>
        <dbReference type="PROSITE" id="PS50222"/>
    </source>
</evidence>
<accession>T1ER37</accession>
<sequence>MANFRMGRRKSSVFRSGARLMSQEMDCRPLFTAMDRDCNGYIDRDELRATLWDVGIHVTDPDLDIMMKTVGVVIKDRIFYEDFVKMMAGTIGKSQRRVGKTFNILFVIRA</sequence>
<protein>
    <recommendedName>
        <fullName evidence="2">EF-hand domain-containing protein</fullName>
    </recommendedName>
</protein>
<dbReference type="PROSITE" id="PS00018">
    <property type="entry name" value="EF_HAND_1"/>
    <property type="match status" value="1"/>
</dbReference>
<dbReference type="GO" id="GO:0005509">
    <property type="term" value="F:calcium ion binding"/>
    <property type="evidence" value="ECO:0000318"/>
    <property type="project" value="GO_Central"/>
</dbReference>
<feature type="domain" description="EF-hand" evidence="2">
    <location>
        <begin position="22"/>
        <end position="57"/>
    </location>
</feature>
<dbReference type="Pfam" id="PF13499">
    <property type="entry name" value="EF-hand_7"/>
    <property type="match status" value="1"/>
</dbReference>
<dbReference type="InterPro" id="IPR002048">
    <property type="entry name" value="EF_hand_dom"/>
</dbReference>
<organism evidence="4 5">
    <name type="scientific">Helobdella robusta</name>
    <name type="common">Californian leech</name>
    <dbReference type="NCBI Taxonomy" id="6412"/>
    <lineage>
        <taxon>Eukaryota</taxon>
        <taxon>Metazoa</taxon>
        <taxon>Spiralia</taxon>
        <taxon>Lophotrochozoa</taxon>
        <taxon>Annelida</taxon>
        <taxon>Clitellata</taxon>
        <taxon>Hirudinea</taxon>
        <taxon>Rhynchobdellida</taxon>
        <taxon>Glossiphoniidae</taxon>
        <taxon>Helobdella</taxon>
    </lineage>
</organism>
<gene>
    <name evidence="4" type="primary">20199037</name>
    <name evidence="3" type="ORF">HELRODRAFT_161106</name>
</gene>
<keyword evidence="5" id="KW-1185">Reference proteome</keyword>
<dbReference type="InParanoid" id="T1ER37"/>
<dbReference type="OrthoDB" id="270584at2759"/>
<dbReference type="EMBL" id="KB096742">
    <property type="protein sequence ID" value="ESO01908.1"/>
    <property type="molecule type" value="Genomic_DNA"/>
</dbReference>
<dbReference type="PROSITE" id="PS50222">
    <property type="entry name" value="EF_HAND_2"/>
    <property type="match status" value="1"/>
</dbReference>
<evidence type="ECO:0000313" key="5">
    <source>
        <dbReference type="Proteomes" id="UP000015101"/>
    </source>
</evidence>
<name>T1ER37_HELRO</name>
<dbReference type="Gene3D" id="1.10.238.10">
    <property type="entry name" value="EF-hand"/>
    <property type="match status" value="1"/>
</dbReference>
<evidence type="ECO:0000256" key="1">
    <source>
        <dbReference type="ARBA" id="ARBA00022837"/>
    </source>
</evidence>
<dbReference type="AlphaFoldDB" id="T1ER37"/>
<proteinExistence type="predicted"/>
<evidence type="ECO:0000313" key="3">
    <source>
        <dbReference type="EMBL" id="ESO01908.1"/>
    </source>
</evidence>
<dbReference type="CTD" id="20199037"/>